<evidence type="ECO:0000256" key="3">
    <source>
        <dbReference type="ARBA" id="ARBA00022729"/>
    </source>
</evidence>
<dbReference type="PRINTS" id="PR00691">
    <property type="entry name" value="ADHESINB"/>
</dbReference>
<dbReference type="GO" id="GO:0007155">
    <property type="term" value="P:cell adhesion"/>
    <property type="evidence" value="ECO:0007669"/>
    <property type="project" value="InterPro"/>
</dbReference>
<dbReference type="InterPro" id="IPR006129">
    <property type="entry name" value="AdhesinB"/>
</dbReference>
<dbReference type="Gene3D" id="3.40.50.1980">
    <property type="entry name" value="Nitrogenase molybdenum iron protein domain"/>
    <property type="match status" value="2"/>
</dbReference>
<dbReference type="Proteomes" id="UP000586454">
    <property type="component" value="Unassembled WGS sequence"/>
</dbReference>
<accession>A0A6V6XYZ5</accession>
<sequence>MNKRKSFGLFCLFLFIPLAILLTSCSAKKRSVTGEKPLVYASFFPIYSLTKMVAGEDVEVRSFMPTSATVHDWEPTPKALKELEKADLLIVNGANMERWVGSVKKNIPGLKVINLADNVDLITYTGAAALGEFQLMQRAELDAATYPLVFGHTHEDYLRIAFLKDDGTMNREDMIKKGREILKKEGDPIKQKQTIDVKNGGVYKIAMSHESGEVKYHIPEAGQWIIYTDRKPEEILTFDFLDRKGEIMKNEILMESSSKEVDQVTFDPHSWLSINNAKSYLGTIERELTKLDPKAAKRFKKNRFKAVDELNLLEFEYKDKFNALEKKEFIVMHYAFEYLARDFGLTQYPLQSLTSMDDPSIHSMVRAIDYAKKAHIQTIFYEYGTSPAVAKVIAEEVPGGKTVPLASMEYVSPGHSPDDLTYYDLMSMNLKNLYEHMLRVNGIAAEEDKGVSKGGDPRDK</sequence>
<dbReference type="PANTHER" id="PTHR42953">
    <property type="entry name" value="HIGH-AFFINITY ZINC UPTAKE SYSTEM PROTEIN ZNUA-RELATED"/>
    <property type="match status" value="1"/>
</dbReference>
<name>A0A6V6XYZ5_9FIRM</name>
<comment type="similarity">
    <text evidence="1">Belongs to the bacterial solute-binding protein 9 family.</text>
</comment>
<dbReference type="AlphaFoldDB" id="A0A6V6XYZ5"/>
<evidence type="ECO:0000256" key="1">
    <source>
        <dbReference type="ARBA" id="ARBA00011028"/>
    </source>
</evidence>
<gene>
    <name evidence="4" type="ORF">PEPNEM18_00213</name>
</gene>
<dbReference type="SUPFAM" id="SSF53807">
    <property type="entry name" value="Helical backbone' metal receptor"/>
    <property type="match status" value="1"/>
</dbReference>
<evidence type="ECO:0008006" key="6">
    <source>
        <dbReference type="Google" id="ProtNLM"/>
    </source>
</evidence>
<dbReference type="Pfam" id="PF01297">
    <property type="entry name" value="ZnuA"/>
    <property type="match status" value="1"/>
</dbReference>
<protein>
    <recommendedName>
        <fullName evidence="6">Zinc transport system zinc-binding lipoprotein AdcA</fullName>
    </recommendedName>
</protein>
<proteinExistence type="inferred from homology"/>
<keyword evidence="2" id="KW-0813">Transport</keyword>
<dbReference type="EMBL" id="CAIJCS010000013">
    <property type="protein sequence ID" value="CAC9924205.1"/>
    <property type="molecule type" value="Genomic_DNA"/>
</dbReference>
<dbReference type="InterPro" id="IPR050492">
    <property type="entry name" value="Bact_metal-bind_prot9"/>
</dbReference>
<organism evidence="4 5">
    <name type="scientific">Aedoeadaptatus nemausensis</name>
    <dbReference type="NCBI Taxonomy" id="2582829"/>
    <lineage>
        <taxon>Bacteria</taxon>
        <taxon>Bacillati</taxon>
        <taxon>Bacillota</taxon>
        <taxon>Tissierellia</taxon>
        <taxon>Tissierellales</taxon>
        <taxon>Peptoniphilaceae</taxon>
        <taxon>Aedoeadaptatus</taxon>
    </lineage>
</organism>
<dbReference type="PANTHER" id="PTHR42953:SF3">
    <property type="entry name" value="HIGH-AFFINITY ZINC UPTAKE SYSTEM PROTEIN ZNUA"/>
    <property type="match status" value="1"/>
</dbReference>
<dbReference type="InterPro" id="IPR006127">
    <property type="entry name" value="ZnuA-like"/>
</dbReference>
<reference evidence="4 5" key="1">
    <citation type="submission" date="2020-06" db="EMBL/GenBank/DDBJ databases">
        <authorList>
            <person name="Criscuolo A."/>
        </authorList>
    </citation>
    <scope>NUCLEOTIDE SEQUENCE [LARGE SCALE GENOMIC DNA]</scope>
    <source>
        <strain evidence="4">1804121828</strain>
    </source>
</reference>
<dbReference type="GO" id="GO:0030001">
    <property type="term" value="P:metal ion transport"/>
    <property type="evidence" value="ECO:0007669"/>
    <property type="project" value="InterPro"/>
</dbReference>
<evidence type="ECO:0000313" key="5">
    <source>
        <dbReference type="Proteomes" id="UP000586454"/>
    </source>
</evidence>
<comment type="caution">
    <text evidence="4">The sequence shown here is derived from an EMBL/GenBank/DDBJ whole genome shotgun (WGS) entry which is preliminary data.</text>
</comment>
<evidence type="ECO:0000256" key="2">
    <source>
        <dbReference type="ARBA" id="ARBA00022448"/>
    </source>
</evidence>
<dbReference type="GO" id="GO:0046872">
    <property type="term" value="F:metal ion binding"/>
    <property type="evidence" value="ECO:0007669"/>
    <property type="project" value="InterPro"/>
</dbReference>
<keyword evidence="3" id="KW-0732">Signal</keyword>
<dbReference type="RefSeq" id="WP_218956304.1">
    <property type="nucleotide sequence ID" value="NZ_CAIJCS010000013.1"/>
</dbReference>
<dbReference type="PROSITE" id="PS51257">
    <property type="entry name" value="PROKAR_LIPOPROTEIN"/>
    <property type="match status" value="1"/>
</dbReference>
<evidence type="ECO:0000313" key="4">
    <source>
        <dbReference type="EMBL" id="CAC9924205.1"/>
    </source>
</evidence>
<keyword evidence="5" id="KW-1185">Reference proteome</keyword>